<dbReference type="EMBL" id="QCYY01000522">
    <property type="protein sequence ID" value="ROT84588.1"/>
    <property type="molecule type" value="Genomic_DNA"/>
</dbReference>
<dbReference type="Proteomes" id="UP000283509">
    <property type="component" value="Unassembled WGS sequence"/>
</dbReference>
<dbReference type="InterPro" id="IPR057366">
    <property type="entry name" value="TRPM-like"/>
</dbReference>
<evidence type="ECO:0000256" key="6">
    <source>
        <dbReference type="ARBA" id="ARBA00023136"/>
    </source>
</evidence>
<organism evidence="10 11">
    <name type="scientific">Penaeus vannamei</name>
    <name type="common">Whiteleg shrimp</name>
    <name type="synonym">Litopenaeus vannamei</name>
    <dbReference type="NCBI Taxonomy" id="6689"/>
    <lineage>
        <taxon>Eukaryota</taxon>
        <taxon>Metazoa</taxon>
        <taxon>Ecdysozoa</taxon>
        <taxon>Arthropoda</taxon>
        <taxon>Crustacea</taxon>
        <taxon>Multicrustacea</taxon>
        <taxon>Malacostraca</taxon>
        <taxon>Eumalacostraca</taxon>
        <taxon>Eucarida</taxon>
        <taxon>Decapoda</taxon>
        <taxon>Dendrobranchiata</taxon>
        <taxon>Penaeoidea</taxon>
        <taxon>Penaeidae</taxon>
        <taxon>Penaeus</taxon>
    </lineage>
</organism>
<evidence type="ECO:0000256" key="5">
    <source>
        <dbReference type="ARBA" id="ARBA00023065"/>
    </source>
</evidence>
<keyword evidence="6" id="KW-0472">Membrane</keyword>
<feature type="domain" description="TRPM SLOG" evidence="8">
    <location>
        <begin position="24"/>
        <end position="165"/>
    </location>
</feature>
<comment type="caution">
    <text evidence="10">The sequence shown here is derived from an EMBL/GenBank/DDBJ whole genome shotgun (WGS) entry which is preliminary data.</text>
</comment>
<comment type="subcellular location">
    <subcellularLocation>
        <location evidence="1">Membrane</location>
        <topology evidence="1">Multi-pass membrane protein</topology>
    </subcellularLocation>
</comment>
<evidence type="ECO:0000313" key="11">
    <source>
        <dbReference type="Proteomes" id="UP000283509"/>
    </source>
</evidence>
<keyword evidence="7" id="KW-0407">Ion channel</keyword>
<evidence type="ECO:0000313" key="10">
    <source>
        <dbReference type="EMBL" id="ROT84588.1"/>
    </source>
</evidence>
<dbReference type="PANTHER" id="PTHR13800">
    <property type="entry name" value="TRANSIENT RECEPTOR POTENTIAL CATION CHANNEL, SUBFAMILY M, MEMBER 6"/>
    <property type="match status" value="1"/>
</dbReference>
<dbReference type="GO" id="GO:0005886">
    <property type="term" value="C:plasma membrane"/>
    <property type="evidence" value="ECO:0007669"/>
    <property type="project" value="TreeGrafter"/>
</dbReference>
<dbReference type="PANTHER" id="PTHR13800:SF12">
    <property type="entry name" value="TRANSIENT RECEPTOR POTENTIAL CATION CHANNEL SUBFAMILY M MEMBER-LIKE 2"/>
    <property type="match status" value="1"/>
</dbReference>
<reference evidence="10 11" key="1">
    <citation type="submission" date="2018-04" db="EMBL/GenBank/DDBJ databases">
        <authorList>
            <person name="Zhang X."/>
            <person name="Yuan J."/>
            <person name="Li F."/>
            <person name="Xiang J."/>
        </authorList>
    </citation>
    <scope>NUCLEOTIDE SEQUENCE [LARGE SCALE GENOMIC DNA]</scope>
    <source>
        <tissue evidence="10">Muscle</tissue>
    </source>
</reference>
<dbReference type="AlphaFoldDB" id="A0A423U792"/>
<dbReference type="InterPro" id="IPR050927">
    <property type="entry name" value="TRPM"/>
</dbReference>
<gene>
    <name evidence="10" type="ORF">C7M84_022221</name>
</gene>
<dbReference type="InterPro" id="IPR041491">
    <property type="entry name" value="TRPM_SLOG"/>
</dbReference>
<keyword evidence="2" id="KW-0813">Transport</keyword>
<keyword evidence="11" id="KW-1185">Reference proteome</keyword>
<evidence type="ECO:0000256" key="2">
    <source>
        <dbReference type="ARBA" id="ARBA00022448"/>
    </source>
</evidence>
<evidence type="ECO:0000256" key="7">
    <source>
        <dbReference type="ARBA" id="ARBA00023303"/>
    </source>
</evidence>
<dbReference type="GO" id="GO:0099604">
    <property type="term" value="F:ligand-gated calcium channel activity"/>
    <property type="evidence" value="ECO:0007669"/>
    <property type="project" value="TreeGrafter"/>
</dbReference>
<dbReference type="STRING" id="6689.A0A423U792"/>
<keyword evidence="3" id="KW-0812">Transmembrane</keyword>
<dbReference type="Pfam" id="PF18139">
    <property type="entry name" value="LSDAT_euk"/>
    <property type="match status" value="1"/>
</dbReference>
<proteinExistence type="predicted"/>
<feature type="domain" description="TRPM-like" evidence="9">
    <location>
        <begin position="265"/>
        <end position="323"/>
    </location>
</feature>
<evidence type="ECO:0000259" key="8">
    <source>
        <dbReference type="Pfam" id="PF18139"/>
    </source>
</evidence>
<evidence type="ECO:0000256" key="1">
    <source>
        <dbReference type="ARBA" id="ARBA00004141"/>
    </source>
</evidence>
<evidence type="ECO:0000256" key="4">
    <source>
        <dbReference type="ARBA" id="ARBA00022989"/>
    </source>
</evidence>
<reference evidence="10 11" key="2">
    <citation type="submission" date="2019-01" db="EMBL/GenBank/DDBJ databases">
        <title>The decoding of complex shrimp genome reveals the adaptation for benthos swimmer, frequently molting mechanism and breeding impact on genome.</title>
        <authorList>
            <person name="Sun Y."/>
            <person name="Gao Y."/>
            <person name="Yu Y."/>
        </authorList>
    </citation>
    <scope>NUCLEOTIDE SEQUENCE [LARGE SCALE GENOMIC DNA]</scope>
    <source>
        <tissue evidence="10">Muscle</tissue>
    </source>
</reference>
<dbReference type="Pfam" id="PF25508">
    <property type="entry name" value="TRPM2"/>
    <property type="match status" value="1"/>
</dbReference>
<keyword evidence="4" id="KW-1133">Transmembrane helix</keyword>
<dbReference type="OrthoDB" id="6378479at2759"/>
<evidence type="ECO:0000259" key="9">
    <source>
        <dbReference type="Pfam" id="PF25508"/>
    </source>
</evidence>
<sequence length="344" mass="38916">MLLPRVRSVKRKELFSETQEYLVRGIRCLGVLPWGFVRDRHLLLNSDLNEFEEVRYKVQERTSQDEPTSLDGDHTHFLMVDDGTRDHFNGTVNFRTRLEEAIQAEEPTGLGIPVVVVLLEGGLGALGKCAMALKKNIPVVVVGGTGRAADLLAYAVSMTKARLTQGRSLSGRYILRRQYVTQLMTKILAAMTELQGKTEKQRKCADYVLECCARANMIITFDIDCGEGLDHCILYALLSGGAQSSRLEQLSLALLWDRPDIAENHIFPAESNWASWDLKDLMTTALLEEKVEFVKLFIMNGLVMRDYLNVTTLRYLYNEAVSRLCSESRVVMSLLDSTWQKYHS</sequence>
<protein>
    <submittedName>
        <fullName evidence="10">Uncharacterized protein</fullName>
    </submittedName>
</protein>
<accession>A0A423U792</accession>
<name>A0A423U792_PENVA</name>
<keyword evidence="5" id="KW-0406">Ion transport</keyword>
<evidence type="ECO:0000256" key="3">
    <source>
        <dbReference type="ARBA" id="ARBA00022692"/>
    </source>
</evidence>